<protein>
    <submittedName>
        <fullName evidence="1">Uncharacterized protein</fullName>
    </submittedName>
</protein>
<evidence type="ECO:0000313" key="2">
    <source>
        <dbReference type="Proteomes" id="UP000321331"/>
    </source>
</evidence>
<dbReference type="EMBL" id="VMNF01000012">
    <property type="protein sequence ID" value="TXB98824.1"/>
    <property type="molecule type" value="Genomic_DNA"/>
</dbReference>
<gene>
    <name evidence="1" type="ORF">FocTR4_00013518</name>
</gene>
<dbReference type="Proteomes" id="UP000321331">
    <property type="component" value="Unassembled WGS sequence"/>
</dbReference>
<feature type="non-terminal residue" evidence="1">
    <location>
        <position position="1"/>
    </location>
</feature>
<organism evidence="1 2">
    <name type="scientific">Fusarium oxysporum f. sp. cubense</name>
    <dbReference type="NCBI Taxonomy" id="61366"/>
    <lineage>
        <taxon>Eukaryota</taxon>
        <taxon>Fungi</taxon>
        <taxon>Dikarya</taxon>
        <taxon>Ascomycota</taxon>
        <taxon>Pezizomycotina</taxon>
        <taxon>Sordariomycetes</taxon>
        <taxon>Hypocreomycetidae</taxon>
        <taxon>Hypocreales</taxon>
        <taxon>Nectriaceae</taxon>
        <taxon>Fusarium</taxon>
        <taxon>Fusarium oxysporum species complex</taxon>
    </lineage>
</organism>
<dbReference type="AlphaFoldDB" id="A0A5C6SJ57"/>
<reference evidence="1 2" key="1">
    <citation type="submission" date="2019-07" db="EMBL/GenBank/DDBJ databases">
        <title>The First High-Quality Draft Genome Sequence of the Causal Agent of the Current Panama Disease Epidemic.</title>
        <authorList>
            <person name="Warmington R.J."/>
            <person name="Kay W."/>
            <person name="Jeffries A."/>
            <person name="Bebber D."/>
            <person name="Moore K."/>
            <person name="Studholme D.J."/>
        </authorList>
    </citation>
    <scope>NUCLEOTIDE SEQUENCE [LARGE SCALE GENOMIC DNA]</scope>
    <source>
        <strain evidence="1 2">TR4</strain>
    </source>
</reference>
<comment type="caution">
    <text evidence="1">The sequence shown here is derived from an EMBL/GenBank/DDBJ whole genome shotgun (WGS) entry which is preliminary data.</text>
</comment>
<proteinExistence type="predicted"/>
<evidence type="ECO:0000313" key="1">
    <source>
        <dbReference type="EMBL" id="TXB98824.1"/>
    </source>
</evidence>
<name>A0A5C6SJ57_FUSOC</name>
<accession>A0A5C6SJ57</accession>
<sequence>WRWGKFREQCNKEYRIGETCGLKLVYGRQGEAKEYKIYNQVMKKENRVRMTTERMARLHGWKLLASLERREVLEG</sequence>